<keyword evidence="5" id="KW-0539">Nucleus</keyword>
<dbReference type="Pfam" id="PF05699">
    <property type="entry name" value="Dimer_Tnp_hAT"/>
    <property type="match status" value="1"/>
</dbReference>
<evidence type="ECO:0000256" key="3">
    <source>
        <dbReference type="ARBA" id="ARBA00022771"/>
    </source>
</evidence>
<dbReference type="GO" id="GO:0005634">
    <property type="term" value="C:nucleus"/>
    <property type="evidence" value="ECO:0007669"/>
    <property type="project" value="UniProtKB-SubCell"/>
</dbReference>
<keyword evidence="8" id="KW-1185">Reference proteome</keyword>
<dbReference type="InterPro" id="IPR052035">
    <property type="entry name" value="ZnF_BED_domain_contain"/>
</dbReference>
<dbReference type="PANTHER" id="PTHR46481:SF10">
    <property type="entry name" value="ZINC FINGER BED DOMAIN-CONTAINING PROTEIN 39"/>
    <property type="match status" value="1"/>
</dbReference>
<organism evidence="7 8">
    <name type="scientific">Tetrapyrgos nigripes</name>
    <dbReference type="NCBI Taxonomy" id="182062"/>
    <lineage>
        <taxon>Eukaryota</taxon>
        <taxon>Fungi</taxon>
        <taxon>Dikarya</taxon>
        <taxon>Basidiomycota</taxon>
        <taxon>Agaricomycotina</taxon>
        <taxon>Agaricomycetes</taxon>
        <taxon>Agaricomycetidae</taxon>
        <taxon>Agaricales</taxon>
        <taxon>Marasmiineae</taxon>
        <taxon>Marasmiaceae</taxon>
        <taxon>Tetrapyrgos</taxon>
    </lineage>
</organism>
<reference evidence="7 8" key="1">
    <citation type="journal article" date="2020" name="ISME J.">
        <title>Uncovering the hidden diversity of litter-decomposition mechanisms in mushroom-forming fungi.</title>
        <authorList>
            <person name="Floudas D."/>
            <person name="Bentzer J."/>
            <person name="Ahren D."/>
            <person name="Johansson T."/>
            <person name="Persson P."/>
            <person name="Tunlid A."/>
        </authorList>
    </citation>
    <scope>NUCLEOTIDE SEQUENCE [LARGE SCALE GENOMIC DNA]</scope>
    <source>
        <strain evidence="7 8">CBS 291.85</strain>
    </source>
</reference>
<protein>
    <recommendedName>
        <fullName evidence="6">HAT C-terminal dimerisation domain-containing protein</fullName>
    </recommendedName>
</protein>
<dbReference type="OrthoDB" id="1607513at2759"/>
<evidence type="ECO:0000256" key="1">
    <source>
        <dbReference type="ARBA" id="ARBA00004123"/>
    </source>
</evidence>
<dbReference type="PANTHER" id="PTHR46481">
    <property type="entry name" value="ZINC FINGER BED DOMAIN-CONTAINING PROTEIN 4"/>
    <property type="match status" value="1"/>
</dbReference>
<dbReference type="InterPro" id="IPR012337">
    <property type="entry name" value="RNaseH-like_sf"/>
</dbReference>
<dbReference type="Proteomes" id="UP000559256">
    <property type="component" value="Unassembled WGS sequence"/>
</dbReference>
<comment type="caution">
    <text evidence="7">The sequence shown here is derived from an EMBL/GenBank/DDBJ whole genome shotgun (WGS) entry which is preliminary data.</text>
</comment>
<keyword evidence="3" id="KW-0863">Zinc-finger</keyword>
<evidence type="ECO:0000256" key="2">
    <source>
        <dbReference type="ARBA" id="ARBA00022723"/>
    </source>
</evidence>
<evidence type="ECO:0000259" key="6">
    <source>
        <dbReference type="Pfam" id="PF05699"/>
    </source>
</evidence>
<name>A0A8H5GMN1_9AGAR</name>
<keyword evidence="2" id="KW-0479">Metal-binding</keyword>
<keyword evidence="4" id="KW-0862">Zinc</keyword>
<comment type="subcellular location">
    <subcellularLocation>
        <location evidence="1">Nucleus</location>
    </subcellularLocation>
</comment>
<accession>A0A8H5GMN1</accession>
<dbReference type="EMBL" id="JAACJM010000019">
    <property type="protein sequence ID" value="KAF5367540.1"/>
    <property type="molecule type" value="Genomic_DNA"/>
</dbReference>
<feature type="domain" description="HAT C-terminal dimerisation" evidence="6">
    <location>
        <begin position="175"/>
        <end position="220"/>
    </location>
</feature>
<dbReference type="GO" id="GO:0046983">
    <property type="term" value="F:protein dimerization activity"/>
    <property type="evidence" value="ECO:0007669"/>
    <property type="project" value="InterPro"/>
</dbReference>
<dbReference type="AlphaFoldDB" id="A0A8H5GMN1"/>
<evidence type="ECO:0000256" key="5">
    <source>
        <dbReference type="ARBA" id="ARBA00023242"/>
    </source>
</evidence>
<dbReference type="GO" id="GO:0008270">
    <property type="term" value="F:zinc ion binding"/>
    <property type="evidence" value="ECO:0007669"/>
    <property type="project" value="UniProtKB-KW"/>
</dbReference>
<gene>
    <name evidence="7" type="ORF">D9758_003817</name>
</gene>
<proteinExistence type="predicted"/>
<evidence type="ECO:0000313" key="8">
    <source>
        <dbReference type="Proteomes" id="UP000559256"/>
    </source>
</evidence>
<evidence type="ECO:0000256" key="4">
    <source>
        <dbReference type="ARBA" id="ARBA00022833"/>
    </source>
</evidence>
<evidence type="ECO:0000313" key="7">
    <source>
        <dbReference type="EMBL" id="KAF5367540.1"/>
    </source>
</evidence>
<dbReference type="SUPFAM" id="SSF53098">
    <property type="entry name" value="Ribonuclease H-like"/>
    <property type="match status" value="1"/>
</dbReference>
<sequence>MFIQFSNLLAEEWEVIEMATSWLKQFHVATVQMSAMKTPMLSRTLKIMQDLEQHVWDILTGLPSSMPAHICNALVAAHNKLILFDANIFTLVLDPHIDCDALKEDYKNNVTLDSHLTQSKAQLCTYFQENYLSHAYTQSTSSSSAPLQDNIIFVDGSPQKKTSCYHHKVDALHDELMEFWEQPPQDSEKCNPVKWWQGQKATFPNLYCLALDVFSIPVHSWKLMVF</sequence>
<dbReference type="InterPro" id="IPR008906">
    <property type="entry name" value="HATC_C_dom"/>
</dbReference>